<dbReference type="Proteomes" id="UP000198548">
    <property type="component" value="Unassembled WGS sequence"/>
</dbReference>
<evidence type="ECO:0000313" key="17">
    <source>
        <dbReference type="Proteomes" id="UP000321425"/>
    </source>
</evidence>
<dbReference type="STRING" id="426703.SAMN04488100_12629"/>
<dbReference type="EMBL" id="BJUX01000024">
    <property type="protein sequence ID" value="GEK89858.1"/>
    <property type="molecule type" value="Genomic_DNA"/>
</dbReference>
<dbReference type="OrthoDB" id="9783435at2"/>
<keyword evidence="5" id="KW-0547">Nucleotide-binding</keyword>
<dbReference type="EMBL" id="FOBL01000026">
    <property type="protein sequence ID" value="SEM11442.1"/>
    <property type="molecule type" value="Genomic_DNA"/>
</dbReference>
<organism evidence="15 16">
    <name type="scientific">Alkalibacterium putridalgicola</name>
    <dbReference type="NCBI Taxonomy" id="426703"/>
    <lineage>
        <taxon>Bacteria</taxon>
        <taxon>Bacillati</taxon>
        <taxon>Bacillota</taxon>
        <taxon>Bacilli</taxon>
        <taxon>Lactobacillales</taxon>
        <taxon>Carnobacteriaceae</taxon>
        <taxon>Alkalibacterium</taxon>
    </lineage>
</organism>
<evidence type="ECO:0000256" key="4">
    <source>
        <dbReference type="ARBA" id="ARBA00022723"/>
    </source>
</evidence>
<dbReference type="SUPFAM" id="SSF53067">
    <property type="entry name" value="Actin-like ATPase domain"/>
    <property type="match status" value="1"/>
</dbReference>
<evidence type="ECO:0000256" key="10">
    <source>
        <dbReference type="ARBA" id="ARBA00023277"/>
    </source>
</evidence>
<keyword evidence="10" id="KW-0119">Carbohydrate metabolism</keyword>
<keyword evidence="8" id="KW-0067">ATP-binding</keyword>
<evidence type="ECO:0000256" key="9">
    <source>
        <dbReference type="ARBA" id="ARBA00022842"/>
    </source>
</evidence>
<accession>A0A1H7VQ64</accession>
<protein>
    <recommendedName>
        <fullName evidence="13">Fructokinase</fullName>
        <ecNumber evidence="11">2.7.1.4</ecNumber>
    </recommendedName>
</protein>
<evidence type="ECO:0000256" key="2">
    <source>
        <dbReference type="ARBA" id="ARBA00006479"/>
    </source>
</evidence>
<dbReference type="InterPro" id="IPR051804">
    <property type="entry name" value="Carb_Metab_Reg_Kinase/Isom"/>
</dbReference>
<dbReference type="AlphaFoldDB" id="A0A1H7VQ64"/>
<dbReference type="EC" id="2.7.1.4" evidence="11"/>
<evidence type="ECO:0000256" key="11">
    <source>
        <dbReference type="ARBA" id="ARBA00038887"/>
    </source>
</evidence>
<evidence type="ECO:0000256" key="1">
    <source>
        <dbReference type="ARBA" id="ARBA00001946"/>
    </source>
</evidence>
<evidence type="ECO:0000313" key="15">
    <source>
        <dbReference type="EMBL" id="SEM11442.1"/>
    </source>
</evidence>
<reference evidence="14 17" key="2">
    <citation type="submission" date="2019-07" db="EMBL/GenBank/DDBJ databases">
        <title>Whole genome shotgun sequence of Alkalibacterium putridalgicola NBRC 103243.</title>
        <authorList>
            <person name="Hosoyama A."/>
            <person name="Uohara A."/>
            <person name="Ohji S."/>
            <person name="Ichikawa N."/>
        </authorList>
    </citation>
    <scope>NUCLEOTIDE SEQUENCE [LARGE SCALE GENOMIC DNA]</scope>
    <source>
        <strain evidence="14 17">NBRC 103243</strain>
    </source>
</reference>
<evidence type="ECO:0000256" key="7">
    <source>
        <dbReference type="ARBA" id="ARBA00022833"/>
    </source>
</evidence>
<evidence type="ECO:0000256" key="6">
    <source>
        <dbReference type="ARBA" id="ARBA00022777"/>
    </source>
</evidence>
<dbReference type="GO" id="GO:0046872">
    <property type="term" value="F:metal ion binding"/>
    <property type="evidence" value="ECO:0007669"/>
    <property type="project" value="UniProtKB-KW"/>
</dbReference>
<keyword evidence="7" id="KW-0862">Zinc</keyword>
<evidence type="ECO:0000256" key="8">
    <source>
        <dbReference type="ARBA" id="ARBA00022840"/>
    </source>
</evidence>
<dbReference type="InterPro" id="IPR043129">
    <property type="entry name" value="ATPase_NBD"/>
</dbReference>
<dbReference type="Proteomes" id="UP000321425">
    <property type="component" value="Unassembled WGS sequence"/>
</dbReference>
<dbReference type="FunFam" id="3.30.420.40:FF:000153">
    <property type="entry name" value="Putative fructokinase"/>
    <property type="match status" value="1"/>
</dbReference>
<evidence type="ECO:0000313" key="16">
    <source>
        <dbReference type="Proteomes" id="UP000198548"/>
    </source>
</evidence>
<dbReference type="PROSITE" id="PS01125">
    <property type="entry name" value="ROK"/>
    <property type="match status" value="1"/>
</dbReference>
<dbReference type="Gene3D" id="3.30.420.40">
    <property type="match status" value="2"/>
</dbReference>
<evidence type="ECO:0000256" key="5">
    <source>
        <dbReference type="ARBA" id="ARBA00022741"/>
    </source>
</evidence>
<name>A0A1H7VQ64_9LACT</name>
<dbReference type="Pfam" id="PF00480">
    <property type="entry name" value="ROK"/>
    <property type="match status" value="1"/>
</dbReference>
<dbReference type="CDD" id="cd24067">
    <property type="entry name" value="ASKHA_NBD_ROK_BsFRK-like"/>
    <property type="match status" value="1"/>
</dbReference>
<dbReference type="GO" id="GO:0005524">
    <property type="term" value="F:ATP binding"/>
    <property type="evidence" value="ECO:0007669"/>
    <property type="project" value="UniProtKB-KW"/>
</dbReference>
<dbReference type="GO" id="GO:0008865">
    <property type="term" value="F:fructokinase activity"/>
    <property type="evidence" value="ECO:0007669"/>
    <property type="project" value="UniProtKB-EC"/>
</dbReference>
<dbReference type="PANTHER" id="PTHR42742">
    <property type="entry name" value="TRANSCRIPTIONAL REPRESSOR MPRA"/>
    <property type="match status" value="1"/>
</dbReference>
<keyword evidence="17" id="KW-1185">Reference proteome</keyword>
<comment type="similarity">
    <text evidence="2">Belongs to the ROK (NagC/XylR) family.</text>
</comment>
<evidence type="ECO:0000256" key="3">
    <source>
        <dbReference type="ARBA" id="ARBA00022679"/>
    </source>
</evidence>
<comment type="cofactor">
    <cofactor evidence="1">
        <name>Mg(2+)</name>
        <dbReference type="ChEBI" id="CHEBI:18420"/>
    </cofactor>
</comment>
<dbReference type="InterPro" id="IPR054618">
    <property type="entry name" value="ScrK"/>
</dbReference>
<dbReference type="NCBIfam" id="NF045550">
    <property type="entry name" value="FrctkaseScrK"/>
    <property type="match status" value="1"/>
</dbReference>
<evidence type="ECO:0000256" key="13">
    <source>
        <dbReference type="ARBA" id="ARBA00074653"/>
    </source>
</evidence>
<gene>
    <name evidence="14" type="ORF">APU01nite_18970</name>
    <name evidence="15" type="ORF">SAMN04488100_12629</name>
</gene>
<keyword evidence="6 15" id="KW-0418">Kinase</keyword>
<evidence type="ECO:0000313" key="14">
    <source>
        <dbReference type="EMBL" id="GEK89858.1"/>
    </source>
</evidence>
<comment type="catalytic activity">
    <reaction evidence="12">
        <text>D-fructose + ATP = D-fructose 6-phosphate + ADP + H(+)</text>
        <dbReference type="Rhea" id="RHEA:16125"/>
        <dbReference type="ChEBI" id="CHEBI:15378"/>
        <dbReference type="ChEBI" id="CHEBI:30616"/>
        <dbReference type="ChEBI" id="CHEBI:37721"/>
        <dbReference type="ChEBI" id="CHEBI:61527"/>
        <dbReference type="ChEBI" id="CHEBI:456216"/>
        <dbReference type="EC" id="2.7.1.4"/>
    </reaction>
</comment>
<dbReference type="PANTHER" id="PTHR42742:SF3">
    <property type="entry name" value="FRUCTOKINASE"/>
    <property type="match status" value="1"/>
</dbReference>
<dbReference type="InterPro" id="IPR000600">
    <property type="entry name" value="ROK"/>
</dbReference>
<keyword evidence="9" id="KW-0460">Magnesium</keyword>
<evidence type="ECO:0000256" key="12">
    <source>
        <dbReference type="ARBA" id="ARBA00048451"/>
    </source>
</evidence>
<proteinExistence type="inferred from homology"/>
<sequence>MYGAIEAGGTKFVCAIGNENLEIVEQESFPTTIPEETMRLVENFFKKYQQDLESIGVGSFGPIDVNESSETYGYITSTPKKAWEYFDFVGSLKKSFDLPIFWTTDVNAAAYGEYVQSYEQSNSNIVYYTIGTGVGGGAIQNGEFIQGFSHPEMGHMKVVPHPEDSFKGNCPFHNNCLEGMAAGPAIEQRNGKKGQEIPVEDPFWDIEAYYIAQSAYNTTLMLSPDVIIFGGGVMKQEHLIEKVRKEFLNLINDYVKTPDIKEYIVTPKLGQNAGTVGCLALAKKLVTKK</sequence>
<reference evidence="15 16" key="1">
    <citation type="submission" date="2016-10" db="EMBL/GenBank/DDBJ databases">
        <authorList>
            <person name="de Groot N.N."/>
        </authorList>
    </citation>
    <scope>NUCLEOTIDE SEQUENCE [LARGE SCALE GENOMIC DNA]</scope>
    <source>
        <strain evidence="15 16">DSM 19182</strain>
    </source>
</reference>
<keyword evidence="4" id="KW-0479">Metal-binding</keyword>
<dbReference type="InterPro" id="IPR049874">
    <property type="entry name" value="ROK_cs"/>
</dbReference>
<dbReference type="RefSeq" id="WP_091489038.1">
    <property type="nucleotide sequence ID" value="NZ_BJUX01000024.1"/>
</dbReference>
<dbReference type="FunFam" id="3.30.420.40:FF:000136">
    <property type="entry name" value="Putative fructokinase"/>
    <property type="match status" value="1"/>
</dbReference>
<keyword evidence="3" id="KW-0808">Transferase</keyword>